<dbReference type="InterPro" id="IPR043129">
    <property type="entry name" value="ATPase_NBD"/>
</dbReference>
<dbReference type="PANTHER" id="PTHR18964:SF149">
    <property type="entry name" value="BIFUNCTIONAL UDP-N-ACETYLGLUCOSAMINE 2-EPIMERASE_N-ACETYLMANNOSAMINE KINASE"/>
    <property type="match status" value="1"/>
</dbReference>
<dbReference type="Proteomes" id="UP001597641">
    <property type="component" value="Unassembled WGS sequence"/>
</dbReference>
<dbReference type="RefSeq" id="WP_377487749.1">
    <property type="nucleotide sequence ID" value="NZ_JBHUOX010000016.1"/>
</dbReference>
<sequence length="298" mass="33126">MDNPIVLGIDIGGSHATAALVNLSTCNLLLGSRERREIDSQGTVEEIMKDWCEIAEETIKKTTKFSGKIGIAMPGPFDYQMGISLIQGQNKYEKLYKLNIKEMLAQRLSMEPENIRFINDAECFLQGEVVCGAAKGYSSALGLTLGTGFGSAIYKNGKSRDAALWCAPFEEGIAEDKLSTRWFVKAYFDLTGLEVRGVKELAELADKDPHVQEVFHRFGRNLALFLINFFKQENPEVVVIGGNISKTYHLFSSELLKRLKEGGVDTTIRIAELGEESALLGAAATWIEAKQEEFWVER</sequence>
<dbReference type="Gene3D" id="3.30.420.40">
    <property type="match status" value="2"/>
</dbReference>
<evidence type="ECO:0000256" key="1">
    <source>
        <dbReference type="ARBA" id="ARBA00006479"/>
    </source>
</evidence>
<name>A0ABW6C254_9BACT</name>
<comment type="similarity">
    <text evidence="1">Belongs to the ROK (NagC/XylR) family.</text>
</comment>
<dbReference type="CDD" id="cd23763">
    <property type="entry name" value="ASKHA_ATPase_ROK"/>
    <property type="match status" value="1"/>
</dbReference>
<evidence type="ECO:0000313" key="2">
    <source>
        <dbReference type="EMBL" id="MFD3002373.1"/>
    </source>
</evidence>
<dbReference type="Pfam" id="PF00480">
    <property type="entry name" value="ROK"/>
    <property type="match status" value="2"/>
</dbReference>
<dbReference type="InterPro" id="IPR000600">
    <property type="entry name" value="ROK"/>
</dbReference>
<gene>
    <name evidence="2" type="ORF">ACFS7Z_18525</name>
</gene>
<keyword evidence="3" id="KW-1185">Reference proteome</keyword>
<dbReference type="PANTHER" id="PTHR18964">
    <property type="entry name" value="ROK (REPRESSOR, ORF, KINASE) FAMILY"/>
    <property type="match status" value="1"/>
</dbReference>
<evidence type="ECO:0000313" key="3">
    <source>
        <dbReference type="Proteomes" id="UP001597641"/>
    </source>
</evidence>
<accession>A0ABW6C254</accession>
<protein>
    <submittedName>
        <fullName evidence="2">ROK family protein</fullName>
    </submittedName>
</protein>
<dbReference type="EMBL" id="JBHUOX010000016">
    <property type="protein sequence ID" value="MFD3002373.1"/>
    <property type="molecule type" value="Genomic_DNA"/>
</dbReference>
<organism evidence="2 3">
    <name type="scientific">Pontibacter toksunensis</name>
    <dbReference type="NCBI Taxonomy" id="1332631"/>
    <lineage>
        <taxon>Bacteria</taxon>
        <taxon>Pseudomonadati</taxon>
        <taxon>Bacteroidota</taxon>
        <taxon>Cytophagia</taxon>
        <taxon>Cytophagales</taxon>
        <taxon>Hymenobacteraceae</taxon>
        <taxon>Pontibacter</taxon>
    </lineage>
</organism>
<reference evidence="3" key="1">
    <citation type="journal article" date="2019" name="Int. J. Syst. Evol. Microbiol.">
        <title>The Global Catalogue of Microorganisms (GCM) 10K type strain sequencing project: providing services to taxonomists for standard genome sequencing and annotation.</title>
        <authorList>
            <consortium name="The Broad Institute Genomics Platform"/>
            <consortium name="The Broad Institute Genome Sequencing Center for Infectious Disease"/>
            <person name="Wu L."/>
            <person name="Ma J."/>
        </authorList>
    </citation>
    <scope>NUCLEOTIDE SEQUENCE [LARGE SCALE GENOMIC DNA]</scope>
    <source>
        <strain evidence="3">KCTC 23984</strain>
    </source>
</reference>
<comment type="caution">
    <text evidence="2">The sequence shown here is derived from an EMBL/GenBank/DDBJ whole genome shotgun (WGS) entry which is preliminary data.</text>
</comment>
<proteinExistence type="inferred from homology"/>
<dbReference type="SUPFAM" id="SSF53067">
    <property type="entry name" value="Actin-like ATPase domain"/>
    <property type="match status" value="1"/>
</dbReference>